<evidence type="ECO:0000256" key="1">
    <source>
        <dbReference type="SAM" id="Phobius"/>
    </source>
</evidence>
<feature type="transmembrane region" description="Helical" evidence="1">
    <location>
        <begin position="39"/>
        <end position="57"/>
    </location>
</feature>
<proteinExistence type="predicted"/>
<organism evidence="2">
    <name type="scientific">Anguilla anguilla</name>
    <name type="common">European freshwater eel</name>
    <name type="synonym">Muraena anguilla</name>
    <dbReference type="NCBI Taxonomy" id="7936"/>
    <lineage>
        <taxon>Eukaryota</taxon>
        <taxon>Metazoa</taxon>
        <taxon>Chordata</taxon>
        <taxon>Craniata</taxon>
        <taxon>Vertebrata</taxon>
        <taxon>Euteleostomi</taxon>
        <taxon>Actinopterygii</taxon>
        <taxon>Neopterygii</taxon>
        <taxon>Teleostei</taxon>
        <taxon>Anguilliformes</taxon>
        <taxon>Anguillidae</taxon>
        <taxon>Anguilla</taxon>
    </lineage>
</organism>
<protein>
    <submittedName>
        <fullName evidence="2">Uncharacterized protein</fullName>
    </submittedName>
</protein>
<dbReference type="EMBL" id="GBXM01014142">
    <property type="protein sequence ID" value="JAH94435.1"/>
    <property type="molecule type" value="Transcribed_RNA"/>
</dbReference>
<sequence length="92" mass="10822">MHTDSVTPVRCPLDSFDVFFSDDARKKTLFSNPDIQHLYSSYYTFFLFLTVAIKCTLQSNQLFFKWKILRNARFSFTVHAGMFRWSASTGYI</sequence>
<dbReference type="AlphaFoldDB" id="A0A0E9WXV5"/>
<keyword evidence="1" id="KW-0812">Transmembrane</keyword>
<reference evidence="2" key="1">
    <citation type="submission" date="2014-11" db="EMBL/GenBank/DDBJ databases">
        <authorList>
            <person name="Amaro Gonzalez C."/>
        </authorList>
    </citation>
    <scope>NUCLEOTIDE SEQUENCE</scope>
</reference>
<keyword evidence="1" id="KW-1133">Transmembrane helix</keyword>
<keyword evidence="1" id="KW-0472">Membrane</keyword>
<name>A0A0E9WXV5_ANGAN</name>
<evidence type="ECO:0000313" key="2">
    <source>
        <dbReference type="EMBL" id="JAH94435.1"/>
    </source>
</evidence>
<reference evidence="2" key="2">
    <citation type="journal article" date="2015" name="Fish Shellfish Immunol.">
        <title>Early steps in the European eel (Anguilla anguilla)-Vibrio vulnificus interaction in the gills: Role of the RtxA13 toxin.</title>
        <authorList>
            <person name="Callol A."/>
            <person name="Pajuelo D."/>
            <person name="Ebbesson L."/>
            <person name="Teles M."/>
            <person name="MacKenzie S."/>
            <person name="Amaro C."/>
        </authorList>
    </citation>
    <scope>NUCLEOTIDE SEQUENCE</scope>
</reference>
<accession>A0A0E9WXV5</accession>